<dbReference type="SUPFAM" id="SSF52540">
    <property type="entry name" value="P-loop containing nucleoside triphosphate hydrolases"/>
    <property type="match status" value="2"/>
</dbReference>
<evidence type="ECO:0000256" key="4">
    <source>
        <dbReference type="ARBA" id="ARBA00022679"/>
    </source>
</evidence>
<evidence type="ECO:0000256" key="9">
    <source>
        <dbReference type="ARBA" id="ARBA00049563"/>
    </source>
</evidence>
<feature type="site" description="Interaction with substrate tRNA" evidence="10">
    <location>
        <position position="131"/>
    </location>
</feature>
<dbReference type="InterPro" id="IPR039657">
    <property type="entry name" value="Dimethylallyltransferase"/>
</dbReference>
<feature type="region of interest" description="Interaction with substrate tRNA" evidence="10">
    <location>
        <begin position="36"/>
        <end position="39"/>
    </location>
</feature>
<dbReference type="PANTHER" id="PTHR11088:SF60">
    <property type="entry name" value="TRNA DIMETHYLALLYLTRANSFERASE"/>
    <property type="match status" value="1"/>
</dbReference>
<evidence type="ECO:0000313" key="15">
    <source>
        <dbReference type="Proteomes" id="UP000714420"/>
    </source>
</evidence>
<sequence>MAERVLIVITGPTAVGKTDLCLEIAERYNIPIINADSRQIYRNLKIGTAAPTEEQQKRIKHYFVGTLGLNDYYNASMYEQDVLDLTNRLFLAQEKKGIERPVLLLTGGSMMYIDAVCNGIDDIPTIRNDVRDMIKEKFEREGLSPILEELKSLDPEYYDFVDKNNTRRVIHGLEICIQTGKTYTSFRKNEKRQRPFKVIKIGLNREREELYRRINNRVDSMIAEGLEHEARQLTEYRDTNALNTVGYKEMFAYFDGTYSLNEAIERIKGNTRRYARKQLTWYKRDQNMHWFNPDNKDDILNYISLS</sequence>
<proteinExistence type="inferred from homology"/>
<feature type="binding site" evidence="10">
    <location>
        <begin position="13"/>
        <end position="18"/>
    </location>
    <ligand>
        <name>substrate</name>
    </ligand>
</feature>
<evidence type="ECO:0000256" key="7">
    <source>
        <dbReference type="ARBA" id="ARBA00022840"/>
    </source>
</evidence>
<evidence type="ECO:0000256" key="8">
    <source>
        <dbReference type="ARBA" id="ARBA00022842"/>
    </source>
</evidence>
<reference evidence="14 15" key="1">
    <citation type="submission" date="2020-05" db="EMBL/GenBank/DDBJ databases">
        <title>Distinct polysaccharide utilization as determinants for interspecies competition between intestinal Prevotella spp.</title>
        <authorList>
            <person name="Galvez E.J.C."/>
            <person name="Iljazovic A."/>
            <person name="Strowig T."/>
        </authorList>
    </citation>
    <scope>NUCLEOTIDE SEQUENCE [LARGE SCALE GENOMIC DNA]</scope>
    <source>
        <strain evidence="14 15">PMUR</strain>
    </source>
</reference>
<dbReference type="InterPro" id="IPR027417">
    <property type="entry name" value="P-loop_NTPase"/>
</dbReference>
<comment type="subunit">
    <text evidence="10">Monomer.</text>
</comment>
<evidence type="ECO:0000313" key="14">
    <source>
        <dbReference type="EMBL" id="NPD91427.1"/>
    </source>
</evidence>
<dbReference type="EMBL" id="JABKKF010000002">
    <property type="protein sequence ID" value="NPD91427.1"/>
    <property type="molecule type" value="Genomic_DNA"/>
</dbReference>
<name>A0ABX2ALF5_9BACT</name>
<protein>
    <recommendedName>
        <fullName evidence="10">tRNA dimethylallyltransferase</fullName>
        <ecNumber evidence="10">2.5.1.75</ecNumber>
    </recommendedName>
    <alternativeName>
        <fullName evidence="10">Dimethylallyl diphosphate:tRNA dimethylallyltransferase</fullName>
        <shortName evidence="10">DMAPP:tRNA dimethylallyltransferase</shortName>
        <shortName evidence="10">DMATase</shortName>
    </alternativeName>
    <alternativeName>
        <fullName evidence="10">Isopentenyl-diphosphate:tRNA isopentenyltransferase</fullName>
        <shortName evidence="10">IPP transferase</shortName>
        <shortName evidence="10">IPPT</shortName>
        <shortName evidence="10">IPTase</shortName>
    </alternativeName>
</protein>
<evidence type="ECO:0000256" key="13">
    <source>
        <dbReference type="RuleBase" id="RU003785"/>
    </source>
</evidence>
<keyword evidence="15" id="KW-1185">Reference proteome</keyword>
<dbReference type="Proteomes" id="UP000714420">
    <property type="component" value="Unassembled WGS sequence"/>
</dbReference>
<comment type="caution">
    <text evidence="14">The sequence shown here is derived from an EMBL/GenBank/DDBJ whole genome shotgun (WGS) entry which is preliminary data.</text>
</comment>
<comment type="caution">
    <text evidence="10">Lacks conserved residue(s) required for the propagation of feature annotation.</text>
</comment>
<dbReference type="HAMAP" id="MF_00185">
    <property type="entry name" value="IPP_trans"/>
    <property type="match status" value="1"/>
</dbReference>
<dbReference type="Pfam" id="PF01715">
    <property type="entry name" value="IPPT"/>
    <property type="match status" value="1"/>
</dbReference>
<dbReference type="Gene3D" id="1.10.20.140">
    <property type="match status" value="1"/>
</dbReference>
<dbReference type="Gene3D" id="3.40.50.300">
    <property type="entry name" value="P-loop containing nucleotide triphosphate hydrolases"/>
    <property type="match status" value="1"/>
</dbReference>
<dbReference type="RefSeq" id="WP_172273902.1">
    <property type="nucleotide sequence ID" value="NZ_CASGMU010000002.1"/>
</dbReference>
<feature type="site" description="Interaction with substrate tRNA" evidence="10">
    <location>
        <position position="109"/>
    </location>
</feature>
<comment type="function">
    <text evidence="2 10 12">Catalyzes the transfer of a dimethylallyl group onto the adenine at position 37 in tRNAs that read codons beginning with uridine, leading to the formation of N6-(dimethylallyl)adenosine (i(6)A).</text>
</comment>
<organism evidence="14 15">
    <name type="scientific">Xylanibacter muris</name>
    <dbReference type="NCBI Taxonomy" id="2736290"/>
    <lineage>
        <taxon>Bacteria</taxon>
        <taxon>Pseudomonadati</taxon>
        <taxon>Bacteroidota</taxon>
        <taxon>Bacteroidia</taxon>
        <taxon>Bacteroidales</taxon>
        <taxon>Prevotellaceae</taxon>
        <taxon>Xylanibacter</taxon>
    </lineage>
</organism>
<dbReference type="InterPro" id="IPR018022">
    <property type="entry name" value="IPT"/>
</dbReference>
<gene>
    <name evidence="10 14" type="primary">miaA</name>
    <name evidence="14" type="ORF">HPS56_03510</name>
</gene>
<evidence type="ECO:0000256" key="3">
    <source>
        <dbReference type="ARBA" id="ARBA00005842"/>
    </source>
</evidence>
<evidence type="ECO:0000256" key="1">
    <source>
        <dbReference type="ARBA" id="ARBA00001946"/>
    </source>
</evidence>
<evidence type="ECO:0000256" key="11">
    <source>
        <dbReference type="RuleBase" id="RU003783"/>
    </source>
</evidence>
<comment type="cofactor">
    <cofactor evidence="1 10">
        <name>Mg(2+)</name>
        <dbReference type="ChEBI" id="CHEBI:18420"/>
    </cofactor>
</comment>
<comment type="similarity">
    <text evidence="3 10 13">Belongs to the IPP transferase family.</text>
</comment>
<dbReference type="PANTHER" id="PTHR11088">
    <property type="entry name" value="TRNA DIMETHYLALLYLTRANSFERASE"/>
    <property type="match status" value="1"/>
</dbReference>
<keyword evidence="7 10" id="KW-0067">ATP-binding</keyword>
<evidence type="ECO:0000256" key="5">
    <source>
        <dbReference type="ARBA" id="ARBA00022694"/>
    </source>
</evidence>
<evidence type="ECO:0000256" key="10">
    <source>
        <dbReference type="HAMAP-Rule" id="MF_00185"/>
    </source>
</evidence>
<accession>A0ABX2ALF5</accession>
<evidence type="ECO:0000256" key="2">
    <source>
        <dbReference type="ARBA" id="ARBA00003213"/>
    </source>
</evidence>
<evidence type="ECO:0000256" key="12">
    <source>
        <dbReference type="RuleBase" id="RU003784"/>
    </source>
</evidence>
<dbReference type="NCBIfam" id="TIGR00174">
    <property type="entry name" value="miaA"/>
    <property type="match status" value="1"/>
</dbReference>
<dbReference type="GO" id="GO:0052381">
    <property type="term" value="F:tRNA dimethylallyltransferase activity"/>
    <property type="evidence" value="ECO:0007669"/>
    <property type="project" value="UniProtKB-EC"/>
</dbReference>
<keyword evidence="5 10" id="KW-0819">tRNA processing</keyword>
<keyword evidence="6 10" id="KW-0547">Nucleotide-binding</keyword>
<keyword evidence="8 10" id="KW-0460">Magnesium</keyword>
<keyword evidence="4 10" id="KW-0808">Transferase</keyword>
<evidence type="ECO:0000256" key="6">
    <source>
        <dbReference type="ARBA" id="ARBA00022741"/>
    </source>
</evidence>
<comment type="catalytic activity">
    <reaction evidence="9 10 11">
        <text>adenosine(37) in tRNA + dimethylallyl diphosphate = N(6)-dimethylallyladenosine(37) in tRNA + diphosphate</text>
        <dbReference type="Rhea" id="RHEA:26482"/>
        <dbReference type="Rhea" id="RHEA-COMP:10162"/>
        <dbReference type="Rhea" id="RHEA-COMP:10375"/>
        <dbReference type="ChEBI" id="CHEBI:33019"/>
        <dbReference type="ChEBI" id="CHEBI:57623"/>
        <dbReference type="ChEBI" id="CHEBI:74411"/>
        <dbReference type="ChEBI" id="CHEBI:74415"/>
        <dbReference type="EC" id="2.5.1.75"/>
    </reaction>
</comment>
<feature type="binding site" evidence="10">
    <location>
        <begin position="11"/>
        <end position="18"/>
    </location>
    <ligand>
        <name>ATP</name>
        <dbReference type="ChEBI" id="CHEBI:30616"/>
    </ligand>
</feature>
<dbReference type="EC" id="2.5.1.75" evidence="10"/>